<sequence>MQKTEKTKETDMNWKKWTIAGLTAIAVVVAAGYIFHQIPWFWKYWTMIGLAVIALGVLTVKHNSTRKYLGMMAGQLCSNNNWRWGALFILAVIFSISAMLAGFGRPLLTSSAKEVRSSITERLDNYPQAKAEMRSLFWGTNSAPSVFTPSRVIEKKYSSWWHWIWAGFLWFAWVVYTPFAFRDEAMKAIKAAIKAVELRKRLNQIREGSVVSAIVTPTPGAPAPAVAITKADLLKKVFQVQVFWEFLEIFVKLLLKKTGNLFK</sequence>
<proteinExistence type="predicted"/>
<evidence type="ECO:0000313" key="3">
    <source>
        <dbReference type="Proteomes" id="UP000176877"/>
    </source>
</evidence>
<evidence type="ECO:0000256" key="1">
    <source>
        <dbReference type="SAM" id="Phobius"/>
    </source>
</evidence>
<accession>A0A1F5S9Z5</accession>
<comment type="caution">
    <text evidence="2">The sequence shown here is derived from an EMBL/GenBank/DDBJ whole genome shotgun (WGS) entry which is preliminary data.</text>
</comment>
<keyword evidence="1" id="KW-0812">Transmembrane</keyword>
<name>A0A1F5S9Z5_9BACT</name>
<dbReference type="EMBL" id="MFFT01000027">
    <property type="protein sequence ID" value="OGF23091.1"/>
    <property type="molecule type" value="Genomic_DNA"/>
</dbReference>
<reference evidence="2 3" key="1">
    <citation type="journal article" date="2016" name="Nat. Commun.">
        <title>Thousands of microbial genomes shed light on interconnected biogeochemical processes in an aquifer system.</title>
        <authorList>
            <person name="Anantharaman K."/>
            <person name="Brown C.T."/>
            <person name="Hug L.A."/>
            <person name="Sharon I."/>
            <person name="Castelle C.J."/>
            <person name="Probst A.J."/>
            <person name="Thomas B.C."/>
            <person name="Singh A."/>
            <person name="Wilkins M.J."/>
            <person name="Karaoz U."/>
            <person name="Brodie E.L."/>
            <person name="Williams K.H."/>
            <person name="Hubbard S.S."/>
            <person name="Banfield J.F."/>
        </authorList>
    </citation>
    <scope>NUCLEOTIDE SEQUENCE [LARGE SCALE GENOMIC DNA]</scope>
</reference>
<dbReference type="Proteomes" id="UP000176877">
    <property type="component" value="Unassembled WGS sequence"/>
</dbReference>
<feature type="transmembrane region" description="Helical" evidence="1">
    <location>
        <begin position="17"/>
        <end position="35"/>
    </location>
</feature>
<dbReference type="AlphaFoldDB" id="A0A1F5S9Z5"/>
<keyword evidence="1" id="KW-0472">Membrane</keyword>
<gene>
    <name evidence="2" type="ORF">A3D45_03280</name>
</gene>
<keyword evidence="1" id="KW-1133">Transmembrane helix</keyword>
<protein>
    <submittedName>
        <fullName evidence="2">Uncharacterized protein</fullName>
    </submittedName>
</protein>
<feature type="transmembrane region" description="Helical" evidence="1">
    <location>
        <begin position="41"/>
        <end position="60"/>
    </location>
</feature>
<organism evidence="2 3">
    <name type="scientific">Candidatus Falkowbacteria bacterium RIFCSPHIGHO2_02_FULL_42_9</name>
    <dbReference type="NCBI Taxonomy" id="1797986"/>
    <lineage>
        <taxon>Bacteria</taxon>
        <taxon>Candidatus Falkowiibacteriota</taxon>
    </lineage>
</organism>
<feature type="transmembrane region" description="Helical" evidence="1">
    <location>
        <begin position="81"/>
        <end position="103"/>
    </location>
</feature>
<feature type="transmembrane region" description="Helical" evidence="1">
    <location>
        <begin position="160"/>
        <end position="181"/>
    </location>
</feature>
<evidence type="ECO:0000313" key="2">
    <source>
        <dbReference type="EMBL" id="OGF23091.1"/>
    </source>
</evidence>